<dbReference type="GO" id="GO:0005886">
    <property type="term" value="C:plasma membrane"/>
    <property type="evidence" value="ECO:0007669"/>
    <property type="project" value="UniProtKB-SubCell"/>
</dbReference>
<evidence type="ECO:0000256" key="4">
    <source>
        <dbReference type="ARBA" id="ARBA00022475"/>
    </source>
</evidence>
<keyword evidence="10" id="KW-1185">Reference proteome</keyword>
<comment type="caution">
    <text evidence="9">The sequence shown here is derived from an EMBL/GenBank/DDBJ whole genome shotgun (WGS) entry which is preliminary data.</text>
</comment>
<dbReference type="PANTHER" id="PTHR30269">
    <property type="entry name" value="TRANSMEMBRANE PROTEIN YFCA"/>
    <property type="match status" value="1"/>
</dbReference>
<comment type="similarity">
    <text evidence="2 8">Belongs to the 4-toluene sulfonate uptake permease (TSUP) (TC 2.A.102) family.</text>
</comment>
<feature type="transmembrane region" description="Helical" evidence="8">
    <location>
        <begin position="178"/>
        <end position="197"/>
    </location>
</feature>
<evidence type="ECO:0000256" key="1">
    <source>
        <dbReference type="ARBA" id="ARBA00004651"/>
    </source>
</evidence>
<dbReference type="InterPro" id="IPR002781">
    <property type="entry name" value="TM_pro_TauE-like"/>
</dbReference>
<keyword evidence="5 8" id="KW-0812">Transmembrane</keyword>
<feature type="transmembrane region" description="Helical" evidence="8">
    <location>
        <begin position="136"/>
        <end position="166"/>
    </location>
</feature>
<dbReference type="OrthoDB" id="9801058at2"/>
<keyword evidence="3" id="KW-0813">Transport</keyword>
<evidence type="ECO:0000256" key="8">
    <source>
        <dbReference type="RuleBase" id="RU363041"/>
    </source>
</evidence>
<dbReference type="EMBL" id="LGIA01000190">
    <property type="protein sequence ID" value="KOH43414.1"/>
    <property type="molecule type" value="Genomic_DNA"/>
</dbReference>
<evidence type="ECO:0000256" key="2">
    <source>
        <dbReference type="ARBA" id="ARBA00009142"/>
    </source>
</evidence>
<accession>A0A0L8V4Q1</accession>
<evidence type="ECO:0000313" key="10">
    <source>
        <dbReference type="Proteomes" id="UP000036958"/>
    </source>
</evidence>
<reference evidence="10" key="1">
    <citation type="submission" date="2015-07" db="EMBL/GenBank/DDBJ databases">
        <title>Genome sequencing of Sunxiuqinia dokdonensis strain SK.</title>
        <authorList>
            <person name="Ahn S."/>
            <person name="Kim B.-C."/>
        </authorList>
    </citation>
    <scope>NUCLEOTIDE SEQUENCE [LARGE SCALE GENOMIC DNA]</scope>
    <source>
        <strain evidence="10">SK</strain>
    </source>
</reference>
<organism evidence="9 10">
    <name type="scientific">Sunxiuqinia dokdonensis</name>
    <dbReference type="NCBI Taxonomy" id="1409788"/>
    <lineage>
        <taxon>Bacteria</taxon>
        <taxon>Pseudomonadati</taxon>
        <taxon>Bacteroidota</taxon>
        <taxon>Bacteroidia</taxon>
        <taxon>Marinilabiliales</taxon>
        <taxon>Prolixibacteraceae</taxon>
        <taxon>Sunxiuqinia</taxon>
    </lineage>
</organism>
<evidence type="ECO:0000256" key="7">
    <source>
        <dbReference type="ARBA" id="ARBA00023136"/>
    </source>
</evidence>
<dbReference type="Proteomes" id="UP000036958">
    <property type="component" value="Unassembled WGS sequence"/>
</dbReference>
<dbReference type="PANTHER" id="PTHR30269:SF23">
    <property type="entry name" value="MEMBRANE TRANSPORTER PROTEIN YDHB-RELATED"/>
    <property type="match status" value="1"/>
</dbReference>
<keyword evidence="7 8" id="KW-0472">Membrane</keyword>
<keyword evidence="6 8" id="KW-1133">Transmembrane helix</keyword>
<dbReference type="Pfam" id="PF01925">
    <property type="entry name" value="TauE"/>
    <property type="match status" value="1"/>
</dbReference>
<dbReference type="AlphaFoldDB" id="A0A0L8V4Q1"/>
<dbReference type="PATRIC" id="fig|1409788.3.peg.3924"/>
<feature type="transmembrane region" description="Helical" evidence="8">
    <location>
        <begin position="12"/>
        <end position="45"/>
    </location>
</feature>
<name>A0A0L8V4Q1_9BACT</name>
<sequence length="251" mass="27840">MEVLSPFDLTPLQWVLMAVCGMLIGMSKVGVPGVSMIVVPVLAFIFGGKQSTGILLPILMMADLFGVGYYRRHAEWSYLVKILPWAFVGVGLALWVGEVVNDEQFKDLIAILVFLCIGLMLWHDRRKGKTFFPDSWWFAASMGVLGGFATMIGNVAGPIFAIYLLAMHLPKNSFIGTSAWFFLILNFSKFPLHVFVWKTISWPSLKLDLMVLPAIALGAFLGILLVRKIPEKVYRAAVIVITALSAFLLLI</sequence>
<gene>
    <name evidence="9" type="ORF">NC99_38410</name>
</gene>
<dbReference type="RefSeq" id="WP_053186858.1">
    <property type="nucleotide sequence ID" value="NZ_LGIA01000190.1"/>
</dbReference>
<dbReference type="STRING" id="1409788.NC99_38410"/>
<feature type="transmembrane region" description="Helical" evidence="8">
    <location>
        <begin position="209"/>
        <end position="226"/>
    </location>
</feature>
<feature type="transmembrane region" description="Helical" evidence="8">
    <location>
        <begin position="233"/>
        <end position="250"/>
    </location>
</feature>
<dbReference type="InterPro" id="IPR052017">
    <property type="entry name" value="TSUP"/>
</dbReference>
<evidence type="ECO:0000256" key="5">
    <source>
        <dbReference type="ARBA" id="ARBA00022692"/>
    </source>
</evidence>
<evidence type="ECO:0000313" key="9">
    <source>
        <dbReference type="EMBL" id="KOH43414.1"/>
    </source>
</evidence>
<evidence type="ECO:0000256" key="3">
    <source>
        <dbReference type="ARBA" id="ARBA00022448"/>
    </source>
</evidence>
<protein>
    <recommendedName>
        <fullName evidence="8">Probable membrane transporter protein</fullName>
    </recommendedName>
</protein>
<feature type="transmembrane region" description="Helical" evidence="8">
    <location>
        <begin position="76"/>
        <end position="96"/>
    </location>
</feature>
<keyword evidence="4 8" id="KW-1003">Cell membrane</keyword>
<evidence type="ECO:0000256" key="6">
    <source>
        <dbReference type="ARBA" id="ARBA00022989"/>
    </source>
</evidence>
<comment type="subcellular location">
    <subcellularLocation>
        <location evidence="1 8">Cell membrane</location>
        <topology evidence="1 8">Multi-pass membrane protein</topology>
    </subcellularLocation>
</comment>
<proteinExistence type="inferred from homology"/>
<feature type="transmembrane region" description="Helical" evidence="8">
    <location>
        <begin position="108"/>
        <end position="124"/>
    </location>
</feature>